<reference evidence="1 2" key="1">
    <citation type="submission" date="2023-11" db="EMBL/GenBank/DDBJ databases">
        <title>Halocaridina rubra genome assembly.</title>
        <authorList>
            <person name="Smith C."/>
        </authorList>
    </citation>
    <scope>NUCLEOTIDE SEQUENCE [LARGE SCALE GENOMIC DNA]</scope>
    <source>
        <strain evidence="1">EP-1</strain>
        <tissue evidence="1">Whole</tissue>
    </source>
</reference>
<sequence length="62" mass="7293">MGIGELLWKITSRERYEEKVEKTFYRRQFDNVKRVFKQVDEMPGSVIANIQATFLLPSSLAK</sequence>
<evidence type="ECO:0000313" key="2">
    <source>
        <dbReference type="Proteomes" id="UP001381693"/>
    </source>
</evidence>
<dbReference type="Pfam" id="PF05427">
    <property type="entry name" value="FIBP"/>
    <property type="match status" value="1"/>
</dbReference>
<dbReference type="Proteomes" id="UP001381693">
    <property type="component" value="Unassembled WGS sequence"/>
</dbReference>
<protein>
    <submittedName>
        <fullName evidence="1">Uncharacterized protein</fullName>
    </submittedName>
</protein>
<comment type="caution">
    <text evidence="1">The sequence shown here is derived from an EMBL/GenBank/DDBJ whole genome shotgun (WGS) entry which is preliminary data.</text>
</comment>
<gene>
    <name evidence="1" type="ORF">SK128_016601</name>
</gene>
<proteinExistence type="predicted"/>
<organism evidence="1 2">
    <name type="scientific">Halocaridina rubra</name>
    <name type="common">Hawaiian red shrimp</name>
    <dbReference type="NCBI Taxonomy" id="373956"/>
    <lineage>
        <taxon>Eukaryota</taxon>
        <taxon>Metazoa</taxon>
        <taxon>Ecdysozoa</taxon>
        <taxon>Arthropoda</taxon>
        <taxon>Crustacea</taxon>
        <taxon>Multicrustacea</taxon>
        <taxon>Malacostraca</taxon>
        <taxon>Eumalacostraca</taxon>
        <taxon>Eucarida</taxon>
        <taxon>Decapoda</taxon>
        <taxon>Pleocyemata</taxon>
        <taxon>Caridea</taxon>
        <taxon>Atyoidea</taxon>
        <taxon>Atyidae</taxon>
        <taxon>Halocaridina</taxon>
    </lineage>
</organism>
<accession>A0AAN8X5G7</accession>
<name>A0AAN8X5G7_HALRR</name>
<dbReference type="AlphaFoldDB" id="A0AAN8X5G7"/>
<dbReference type="EMBL" id="JAXCGZ010007919">
    <property type="protein sequence ID" value="KAK7078270.1"/>
    <property type="molecule type" value="Genomic_DNA"/>
</dbReference>
<keyword evidence="2" id="KW-1185">Reference proteome</keyword>
<dbReference type="InterPro" id="IPR008614">
    <property type="entry name" value="FIBP"/>
</dbReference>
<evidence type="ECO:0000313" key="1">
    <source>
        <dbReference type="EMBL" id="KAK7078270.1"/>
    </source>
</evidence>